<dbReference type="PIRSF" id="PIRSF037225">
    <property type="entry name" value="UCP037225"/>
    <property type="match status" value="1"/>
</dbReference>
<dbReference type="InterPro" id="IPR017143">
    <property type="entry name" value="UCP037225"/>
</dbReference>
<gene>
    <name evidence="1" type="ORF">EV695_1547</name>
</gene>
<comment type="caution">
    <text evidence="1">The sequence shown here is derived from an EMBL/GenBank/DDBJ whole genome shotgun (WGS) entry which is preliminary data.</text>
</comment>
<accession>A0A4R1EYS0</accession>
<proteinExistence type="predicted"/>
<dbReference type="AlphaFoldDB" id="A0A4R1EYS0"/>
<dbReference type="Proteomes" id="UP000294887">
    <property type="component" value="Unassembled WGS sequence"/>
</dbReference>
<dbReference type="OrthoDB" id="9814566at2"/>
<protein>
    <submittedName>
        <fullName evidence="1">Cysteine-rich CPXCG protein</fullName>
    </submittedName>
</protein>
<keyword evidence="2" id="KW-1185">Reference proteome</keyword>
<sequence>MNGLEAKTIQCPYCWEMFEITIDCSVSSQEYVEDCEVCCQPILIKATVSSDGVPDVEVSRES</sequence>
<reference evidence="1 2" key="1">
    <citation type="submission" date="2019-03" db="EMBL/GenBank/DDBJ databases">
        <title>Genomic Encyclopedia of Type Strains, Phase IV (KMG-IV): sequencing the most valuable type-strain genomes for metagenomic binning, comparative biology and taxonomic classification.</title>
        <authorList>
            <person name="Goeker M."/>
        </authorList>
    </citation>
    <scope>NUCLEOTIDE SEQUENCE [LARGE SCALE GENOMIC DNA]</scope>
    <source>
        <strain evidence="1 2">DSM 24830</strain>
    </source>
</reference>
<evidence type="ECO:0000313" key="2">
    <source>
        <dbReference type="Proteomes" id="UP000294887"/>
    </source>
</evidence>
<name>A0A4R1EYS0_9GAMM</name>
<dbReference type="EMBL" id="SMFQ01000003">
    <property type="protein sequence ID" value="TCJ87046.1"/>
    <property type="molecule type" value="Genomic_DNA"/>
</dbReference>
<dbReference type="InterPro" id="IPR025990">
    <property type="entry name" value="zinc_ribbon_bacterial"/>
</dbReference>
<organism evidence="1 2">
    <name type="scientific">Cocleimonas flava</name>
    <dbReference type="NCBI Taxonomy" id="634765"/>
    <lineage>
        <taxon>Bacteria</taxon>
        <taxon>Pseudomonadati</taxon>
        <taxon>Pseudomonadota</taxon>
        <taxon>Gammaproteobacteria</taxon>
        <taxon>Thiotrichales</taxon>
        <taxon>Thiotrichaceae</taxon>
        <taxon>Cocleimonas</taxon>
    </lineage>
</organism>
<evidence type="ECO:0000313" key="1">
    <source>
        <dbReference type="EMBL" id="TCJ87046.1"/>
    </source>
</evidence>
<dbReference type="RefSeq" id="WP_131905356.1">
    <property type="nucleotide sequence ID" value="NZ_BAAAFU010000004.1"/>
</dbReference>
<dbReference type="Pfam" id="PF14255">
    <property type="entry name" value="Zn_ribbon_21"/>
    <property type="match status" value="1"/>
</dbReference>